<accession>A0AAE0CJ83</accession>
<reference evidence="1" key="1">
    <citation type="journal article" date="2023" name="Plant J.">
        <title>Genome sequences and population genomics provide insights into the demographic history, inbreeding, and mutation load of two 'living fossil' tree species of Dipteronia.</title>
        <authorList>
            <person name="Feng Y."/>
            <person name="Comes H.P."/>
            <person name="Chen J."/>
            <person name="Zhu S."/>
            <person name="Lu R."/>
            <person name="Zhang X."/>
            <person name="Li P."/>
            <person name="Qiu J."/>
            <person name="Olsen K.M."/>
            <person name="Qiu Y."/>
        </authorList>
    </citation>
    <scope>NUCLEOTIDE SEQUENCE</scope>
    <source>
        <strain evidence="1">KIB01</strain>
    </source>
</reference>
<dbReference type="EMBL" id="JANJYI010000004">
    <property type="protein sequence ID" value="KAK2653187.1"/>
    <property type="molecule type" value="Genomic_DNA"/>
</dbReference>
<proteinExistence type="predicted"/>
<dbReference type="PANTHER" id="PTHR33116">
    <property type="entry name" value="REVERSE TRANSCRIPTASE ZINC-BINDING DOMAIN-CONTAINING PROTEIN-RELATED-RELATED"/>
    <property type="match status" value="1"/>
</dbReference>
<keyword evidence="2" id="KW-1185">Reference proteome</keyword>
<gene>
    <name evidence="1" type="ORF">Ddye_013043</name>
</gene>
<evidence type="ECO:0000313" key="2">
    <source>
        <dbReference type="Proteomes" id="UP001280121"/>
    </source>
</evidence>
<dbReference type="PANTHER" id="PTHR33116:SF78">
    <property type="entry name" value="OS12G0587133 PROTEIN"/>
    <property type="match status" value="1"/>
</dbReference>
<sequence length="329" mass="37012">MSLEVWGFHHTRCNKRSNGFISKKLDRVLVSNDWLVKFENSEAIFLPPSISDHCPSVVKLGLQALVLKTALDEFSLLSGLLANEAKSNIFTLSLSSTTNQQLINIFGYTVGSLLIRYLGVEGDSKGAKISWSVICLPKKEGGLGIKDLSSWNKALMIRHLWILIYGMNNLWSSWIKAYHLKGSNLWEAKAPSTCSWNWRKLIFLRLIARPLIQHYIGNSSSTSLWFDNWHPDGPLLFKWSSHGVYDSGLPLNATVNAIILVDSWNWPAAMSIDLVEIKSRMPSYNPNSNIEDSILWLSSPNGIYSASSALASLRAPHPLVPWFKLVWFP</sequence>
<dbReference type="AlphaFoldDB" id="A0AAE0CJ83"/>
<name>A0AAE0CJ83_9ROSI</name>
<organism evidence="1 2">
    <name type="scientific">Dipteronia dyeriana</name>
    <dbReference type="NCBI Taxonomy" id="168575"/>
    <lineage>
        <taxon>Eukaryota</taxon>
        <taxon>Viridiplantae</taxon>
        <taxon>Streptophyta</taxon>
        <taxon>Embryophyta</taxon>
        <taxon>Tracheophyta</taxon>
        <taxon>Spermatophyta</taxon>
        <taxon>Magnoliopsida</taxon>
        <taxon>eudicotyledons</taxon>
        <taxon>Gunneridae</taxon>
        <taxon>Pentapetalae</taxon>
        <taxon>rosids</taxon>
        <taxon>malvids</taxon>
        <taxon>Sapindales</taxon>
        <taxon>Sapindaceae</taxon>
        <taxon>Hippocastanoideae</taxon>
        <taxon>Acereae</taxon>
        <taxon>Dipteronia</taxon>
    </lineage>
</organism>
<dbReference type="Proteomes" id="UP001280121">
    <property type="component" value="Unassembled WGS sequence"/>
</dbReference>
<dbReference type="InterPro" id="IPR036691">
    <property type="entry name" value="Endo/exonu/phosph_ase_sf"/>
</dbReference>
<comment type="caution">
    <text evidence="1">The sequence shown here is derived from an EMBL/GenBank/DDBJ whole genome shotgun (WGS) entry which is preliminary data.</text>
</comment>
<evidence type="ECO:0008006" key="3">
    <source>
        <dbReference type="Google" id="ProtNLM"/>
    </source>
</evidence>
<evidence type="ECO:0000313" key="1">
    <source>
        <dbReference type="EMBL" id="KAK2653187.1"/>
    </source>
</evidence>
<dbReference type="SUPFAM" id="SSF56219">
    <property type="entry name" value="DNase I-like"/>
    <property type="match status" value="1"/>
</dbReference>
<protein>
    <recommendedName>
        <fullName evidence="3">Reverse transcriptase zinc-binding domain-containing protein</fullName>
    </recommendedName>
</protein>